<comment type="caution">
    <text evidence="2">The sequence shown here is derived from an EMBL/GenBank/DDBJ whole genome shotgun (WGS) entry which is preliminary data.</text>
</comment>
<organism evidence="2 3">
    <name type="scientific">Methylobacterium brachiatum</name>
    <dbReference type="NCBI Taxonomy" id="269660"/>
    <lineage>
        <taxon>Bacteria</taxon>
        <taxon>Pseudomonadati</taxon>
        <taxon>Pseudomonadota</taxon>
        <taxon>Alphaproteobacteria</taxon>
        <taxon>Hyphomicrobiales</taxon>
        <taxon>Methylobacteriaceae</taxon>
        <taxon>Methylobacterium</taxon>
    </lineage>
</organism>
<dbReference type="AlphaFoldDB" id="A0AAJ1TNE9"/>
<proteinExistence type="predicted"/>
<evidence type="ECO:0000256" key="1">
    <source>
        <dbReference type="SAM" id="Phobius"/>
    </source>
</evidence>
<keyword evidence="1" id="KW-0472">Membrane</keyword>
<keyword evidence="1" id="KW-0812">Transmembrane</keyword>
<dbReference type="Proteomes" id="UP001223420">
    <property type="component" value="Unassembled WGS sequence"/>
</dbReference>
<evidence type="ECO:0000313" key="2">
    <source>
        <dbReference type="EMBL" id="MDQ0541929.1"/>
    </source>
</evidence>
<name>A0AAJ1TNE9_9HYPH</name>
<accession>A0AAJ1TNE9</accession>
<protein>
    <submittedName>
        <fullName evidence="2">Uncharacterized protein HemY</fullName>
    </submittedName>
</protein>
<dbReference type="EMBL" id="JAUSWL010000001">
    <property type="protein sequence ID" value="MDQ0541929.1"/>
    <property type="molecule type" value="Genomic_DNA"/>
</dbReference>
<feature type="transmembrane region" description="Helical" evidence="1">
    <location>
        <begin position="44"/>
        <end position="63"/>
    </location>
</feature>
<reference evidence="2" key="1">
    <citation type="submission" date="2023-07" db="EMBL/GenBank/DDBJ databases">
        <title>Genomic Encyclopedia of Type Strains, Phase IV (KMG-IV): sequencing the most valuable type-strain genomes for metagenomic binning, comparative biology and taxonomic classification.</title>
        <authorList>
            <person name="Goeker M."/>
        </authorList>
    </citation>
    <scope>NUCLEOTIDE SEQUENCE</scope>
    <source>
        <strain evidence="2">DSM 19569</strain>
    </source>
</reference>
<dbReference type="RefSeq" id="WP_230366579.1">
    <property type="nucleotide sequence ID" value="NZ_JAJALK010000006.1"/>
</dbReference>
<sequence length="66" mass="6925">MPQTLTGWILFAAVLLSGMGAGSMAAGMLDDVLGDGGIKRRDLGALMMLFTLMVASALLLWLVEGR</sequence>
<keyword evidence="1" id="KW-1133">Transmembrane helix</keyword>
<gene>
    <name evidence="2" type="ORF">QO001_000837</name>
</gene>
<evidence type="ECO:0000313" key="3">
    <source>
        <dbReference type="Proteomes" id="UP001223420"/>
    </source>
</evidence>